<keyword evidence="3 7" id="KW-1133">Transmembrane helix</keyword>
<dbReference type="GO" id="GO:0000329">
    <property type="term" value="C:fungal-type vacuole membrane"/>
    <property type="evidence" value="ECO:0007669"/>
    <property type="project" value="TreeGrafter"/>
</dbReference>
<dbReference type="FunFam" id="1.20.1280.290:FF:000009">
    <property type="entry name" value="PQ loop repeat family protein"/>
    <property type="match status" value="1"/>
</dbReference>
<dbReference type="GO" id="GO:0034488">
    <property type="term" value="P:basic amino acid transmembrane export from vacuole"/>
    <property type="evidence" value="ECO:0007669"/>
    <property type="project" value="TreeGrafter"/>
</dbReference>
<dbReference type="Proteomes" id="UP000789739">
    <property type="component" value="Unassembled WGS sequence"/>
</dbReference>
<keyword evidence="8" id="KW-0732">Signal</keyword>
<evidence type="ECO:0000256" key="8">
    <source>
        <dbReference type="SAM" id="SignalP"/>
    </source>
</evidence>
<reference evidence="9" key="1">
    <citation type="submission" date="2021-06" db="EMBL/GenBank/DDBJ databases">
        <authorList>
            <person name="Kallberg Y."/>
            <person name="Tangrot J."/>
            <person name="Rosling A."/>
        </authorList>
    </citation>
    <scope>NUCLEOTIDE SEQUENCE</scope>
    <source>
        <strain evidence="9">BR232B</strain>
    </source>
</reference>
<comment type="similarity">
    <text evidence="5">Belongs to the laat-1 family.</text>
</comment>
<dbReference type="GO" id="GO:0015174">
    <property type="term" value="F:basic amino acid transmembrane transporter activity"/>
    <property type="evidence" value="ECO:0007669"/>
    <property type="project" value="TreeGrafter"/>
</dbReference>
<name>A0A9N8VX21_9GLOM</name>
<dbReference type="OrthoDB" id="8048523at2759"/>
<evidence type="ECO:0000256" key="7">
    <source>
        <dbReference type="SAM" id="Phobius"/>
    </source>
</evidence>
<feature type="transmembrane region" description="Helical" evidence="7">
    <location>
        <begin position="260"/>
        <end position="281"/>
    </location>
</feature>
<feature type="signal peptide" evidence="8">
    <location>
        <begin position="1"/>
        <end position="29"/>
    </location>
</feature>
<accession>A0A9N8VX21</accession>
<comment type="caution">
    <text evidence="9">The sequence shown here is derived from an EMBL/GenBank/DDBJ whole genome shotgun (WGS) entry which is preliminary data.</text>
</comment>
<feature type="transmembrane region" description="Helical" evidence="7">
    <location>
        <begin position="73"/>
        <end position="93"/>
    </location>
</feature>
<dbReference type="SMART" id="SM00679">
    <property type="entry name" value="CTNS"/>
    <property type="match status" value="2"/>
</dbReference>
<comment type="catalytic activity">
    <reaction evidence="6">
        <text>L-histidine(out) + L-arginine(in) = L-histidine(in) + L-arginine(out)</text>
        <dbReference type="Rhea" id="RHEA:71063"/>
        <dbReference type="ChEBI" id="CHEBI:32682"/>
        <dbReference type="ChEBI" id="CHEBI:57595"/>
    </reaction>
</comment>
<dbReference type="InterPro" id="IPR051415">
    <property type="entry name" value="LAAT-1"/>
</dbReference>
<evidence type="ECO:0000313" key="9">
    <source>
        <dbReference type="EMBL" id="CAG8463177.1"/>
    </source>
</evidence>
<feature type="transmembrane region" description="Helical" evidence="7">
    <location>
        <begin position="228"/>
        <end position="248"/>
    </location>
</feature>
<evidence type="ECO:0000256" key="6">
    <source>
        <dbReference type="ARBA" id="ARBA00050768"/>
    </source>
</evidence>
<keyword evidence="4 7" id="KW-0472">Membrane</keyword>
<gene>
    <name evidence="9" type="ORF">PBRASI_LOCUS695</name>
</gene>
<proteinExistence type="inferred from homology"/>
<dbReference type="InterPro" id="IPR006603">
    <property type="entry name" value="PQ-loop_rpt"/>
</dbReference>
<evidence type="ECO:0000256" key="4">
    <source>
        <dbReference type="ARBA" id="ARBA00023136"/>
    </source>
</evidence>
<feature type="transmembrane region" description="Helical" evidence="7">
    <location>
        <begin position="48"/>
        <end position="67"/>
    </location>
</feature>
<keyword evidence="2 7" id="KW-0812">Transmembrane</keyword>
<feature type="chain" id="PRO_5040217810" evidence="8">
    <location>
        <begin position="30"/>
        <end position="322"/>
    </location>
</feature>
<dbReference type="PANTHER" id="PTHR16201">
    <property type="entry name" value="SEVEN TRANSMEMBRANE PROTEIN 1-RELATED"/>
    <property type="match status" value="1"/>
</dbReference>
<dbReference type="PANTHER" id="PTHR16201:SF34">
    <property type="entry name" value="LYSOSOMAL AMINO ACID TRANSPORTER 1"/>
    <property type="match status" value="1"/>
</dbReference>
<evidence type="ECO:0000256" key="5">
    <source>
        <dbReference type="ARBA" id="ARBA00038039"/>
    </source>
</evidence>
<comment type="subcellular location">
    <subcellularLocation>
        <location evidence="1">Membrane</location>
        <topology evidence="1">Multi-pass membrane protein</topology>
    </subcellularLocation>
</comment>
<dbReference type="EMBL" id="CAJVPI010000037">
    <property type="protein sequence ID" value="CAG8463177.1"/>
    <property type="molecule type" value="Genomic_DNA"/>
</dbReference>
<protein>
    <submittedName>
        <fullName evidence="9">6635_t:CDS:1</fullName>
    </submittedName>
</protein>
<dbReference type="AlphaFoldDB" id="A0A9N8VX21"/>
<dbReference type="Gene3D" id="1.20.1280.290">
    <property type="match status" value="2"/>
</dbReference>
<sequence>MHNFRECVTDQTSDLLLLFLKLVLITLEGDQIIANYHNKSADGLSLPFLFNWLLGDIANFIGCIWTEQQPFQIYLALYFCIVDFCLFFQYFYYKRFYSTQVEEILCDDDVLMAEGGPQWRQYNTFPIKKPASRQRGTIPLFAVFFFTLRSLSYLTSSGLTTSHSSISHSKRDAAVVSWVGILGAYFTEDGQYFVGRVMAWTCTVLYLTSRMPQIWKNFERKSVEGLSIFMFIFAALGNLAYTMSIFLYDKKEDDFYHKEFPYILGASGTLTFDIIIYMQWWKYRNNRPKRRFSSLVVYDIENNAYLPATIRDARSRLLADQH</sequence>
<evidence type="ECO:0000313" key="10">
    <source>
        <dbReference type="Proteomes" id="UP000789739"/>
    </source>
</evidence>
<evidence type="ECO:0000256" key="3">
    <source>
        <dbReference type="ARBA" id="ARBA00022989"/>
    </source>
</evidence>
<organism evidence="9 10">
    <name type="scientific">Paraglomus brasilianum</name>
    <dbReference type="NCBI Taxonomy" id="144538"/>
    <lineage>
        <taxon>Eukaryota</taxon>
        <taxon>Fungi</taxon>
        <taxon>Fungi incertae sedis</taxon>
        <taxon>Mucoromycota</taxon>
        <taxon>Glomeromycotina</taxon>
        <taxon>Glomeromycetes</taxon>
        <taxon>Paraglomerales</taxon>
        <taxon>Paraglomeraceae</taxon>
        <taxon>Paraglomus</taxon>
    </lineage>
</organism>
<keyword evidence="10" id="KW-1185">Reference proteome</keyword>
<dbReference type="Pfam" id="PF04193">
    <property type="entry name" value="PQ-loop"/>
    <property type="match status" value="2"/>
</dbReference>
<evidence type="ECO:0000256" key="2">
    <source>
        <dbReference type="ARBA" id="ARBA00022692"/>
    </source>
</evidence>
<evidence type="ECO:0000256" key="1">
    <source>
        <dbReference type="ARBA" id="ARBA00004141"/>
    </source>
</evidence>